<organism evidence="1 2">
    <name type="scientific">Neohortaea acidophila</name>
    <dbReference type="NCBI Taxonomy" id="245834"/>
    <lineage>
        <taxon>Eukaryota</taxon>
        <taxon>Fungi</taxon>
        <taxon>Dikarya</taxon>
        <taxon>Ascomycota</taxon>
        <taxon>Pezizomycotina</taxon>
        <taxon>Dothideomycetes</taxon>
        <taxon>Dothideomycetidae</taxon>
        <taxon>Mycosphaerellales</taxon>
        <taxon>Teratosphaeriaceae</taxon>
        <taxon>Neohortaea</taxon>
    </lineage>
</organism>
<dbReference type="Proteomes" id="UP000799767">
    <property type="component" value="Unassembled WGS sequence"/>
</dbReference>
<evidence type="ECO:0000313" key="1">
    <source>
        <dbReference type="EMBL" id="KAF2485938.1"/>
    </source>
</evidence>
<sequence>MVVRRLPLLPAYLLKVPTVCNQIGSGSFAFHVFCFLRAVVISLFPFAGPLISPFEGFPAGTQEMGARRRRTRRAGIGEWKPCAYTGFLCFAWLISVDCIVVDVAAVLLVCLLLACVHGPSPSPPLCVSAFIACLSSPFLPGHSLSTQAHELLLARLSALH</sequence>
<dbReference type="AlphaFoldDB" id="A0A6A6Q0D6"/>
<evidence type="ECO:0000313" key="2">
    <source>
        <dbReference type="Proteomes" id="UP000799767"/>
    </source>
</evidence>
<name>A0A6A6Q0D6_9PEZI</name>
<protein>
    <submittedName>
        <fullName evidence="1">Uncharacterized protein</fullName>
    </submittedName>
</protein>
<proteinExistence type="predicted"/>
<dbReference type="RefSeq" id="XP_033592507.1">
    <property type="nucleotide sequence ID" value="XM_033738600.1"/>
</dbReference>
<keyword evidence="2" id="KW-1185">Reference proteome</keyword>
<gene>
    <name evidence="1" type="ORF">BDY17DRAFT_67738</name>
</gene>
<accession>A0A6A6Q0D6</accession>
<dbReference type="EMBL" id="MU001632">
    <property type="protein sequence ID" value="KAF2485938.1"/>
    <property type="molecule type" value="Genomic_DNA"/>
</dbReference>
<reference evidence="1" key="1">
    <citation type="journal article" date="2020" name="Stud. Mycol.">
        <title>101 Dothideomycetes genomes: a test case for predicting lifestyles and emergence of pathogens.</title>
        <authorList>
            <person name="Haridas S."/>
            <person name="Albert R."/>
            <person name="Binder M."/>
            <person name="Bloem J."/>
            <person name="Labutti K."/>
            <person name="Salamov A."/>
            <person name="Andreopoulos B."/>
            <person name="Baker S."/>
            <person name="Barry K."/>
            <person name="Bills G."/>
            <person name="Bluhm B."/>
            <person name="Cannon C."/>
            <person name="Castanera R."/>
            <person name="Culley D."/>
            <person name="Daum C."/>
            <person name="Ezra D."/>
            <person name="Gonzalez J."/>
            <person name="Henrissat B."/>
            <person name="Kuo A."/>
            <person name="Liang C."/>
            <person name="Lipzen A."/>
            <person name="Lutzoni F."/>
            <person name="Magnuson J."/>
            <person name="Mondo S."/>
            <person name="Nolan M."/>
            <person name="Ohm R."/>
            <person name="Pangilinan J."/>
            <person name="Park H.-J."/>
            <person name="Ramirez L."/>
            <person name="Alfaro M."/>
            <person name="Sun H."/>
            <person name="Tritt A."/>
            <person name="Yoshinaga Y."/>
            <person name="Zwiers L.-H."/>
            <person name="Turgeon B."/>
            <person name="Goodwin S."/>
            <person name="Spatafora J."/>
            <person name="Crous P."/>
            <person name="Grigoriev I."/>
        </authorList>
    </citation>
    <scope>NUCLEOTIDE SEQUENCE</scope>
    <source>
        <strain evidence="1">CBS 113389</strain>
    </source>
</reference>
<dbReference type="GeneID" id="54479602"/>